<protein>
    <submittedName>
        <fullName evidence="1">Uncharacterized protein</fullName>
    </submittedName>
</protein>
<comment type="caution">
    <text evidence="1">The sequence shown here is derived from an EMBL/GenBank/DDBJ whole genome shotgun (WGS) entry which is preliminary data.</text>
</comment>
<dbReference type="InParanoid" id="A0A2P5F1S0"/>
<keyword evidence="2" id="KW-1185">Reference proteome</keyword>
<dbReference type="AlphaFoldDB" id="A0A2P5F1S0"/>
<proteinExistence type="predicted"/>
<evidence type="ECO:0000313" key="2">
    <source>
        <dbReference type="Proteomes" id="UP000237000"/>
    </source>
</evidence>
<evidence type="ECO:0000313" key="1">
    <source>
        <dbReference type="EMBL" id="PON91731.1"/>
    </source>
</evidence>
<organism evidence="1 2">
    <name type="scientific">Trema orientale</name>
    <name type="common">Charcoal tree</name>
    <name type="synonym">Celtis orientalis</name>
    <dbReference type="NCBI Taxonomy" id="63057"/>
    <lineage>
        <taxon>Eukaryota</taxon>
        <taxon>Viridiplantae</taxon>
        <taxon>Streptophyta</taxon>
        <taxon>Embryophyta</taxon>
        <taxon>Tracheophyta</taxon>
        <taxon>Spermatophyta</taxon>
        <taxon>Magnoliopsida</taxon>
        <taxon>eudicotyledons</taxon>
        <taxon>Gunneridae</taxon>
        <taxon>Pentapetalae</taxon>
        <taxon>rosids</taxon>
        <taxon>fabids</taxon>
        <taxon>Rosales</taxon>
        <taxon>Cannabaceae</taxon>
        <taxon>Trema</taxon>
    </lineage>
</organism>
<dbReference type="EMBL" id="JXTC01000072">
    <property type="protein sequence ID" value="PON91731.1"/>
    <property type="molecule type" value="Genomic_DNA"/>
</dbReference>
<gene>
    <name evidence="1" type="ORF">TorRG33x02_125620</name>
</gene>
<name>A0A2P5F1S0_TREOI</name>
<reference evidence="2" key="1">
    <citation type="submission" date="2016-06" db="EMBL/GenBank/DDBJ databases">
        <title>Parallel loss of symbiosis genes in relatives of nitrogen-fixing non-legume Parasponia.</title>
        <authorList>
            <person name="Van Velzen R."/>
            <person name="Holmer R."/>
            <person name="Bu F."/>
            <person name="Rutten L."/>
            <person name="Van Zeijl A."/>
            <person name="Liu W."/>
            <person name="Santuari L."/>
            <person name="Cao Q."/>
            <person name="Sharma T."/>
            <person name="Shen D."/>
            <person name="Roswanjaya Y."/>
            <person name="Wardhani T."/>
            <person name="Kalhor M.S."/>
            <person name="Jansen J."/>
            <person name="Van den Hoogen J."/>
            <person name="Gungor B."/>
            <person name="Hartog M."/>
            <person name="Hontelez J."/>
            <person name="Verver J."/>
            <person name="Yang W.-C."/>
            <person name="Schijlen E."/>
            <person name="Repin R."/>
            <person name="Schilthuizen M."/>
            <person name="Schranz E."/>
            <person name="Heidstra R."/>
            <person name="Miyata K."/>
            <person name="Fedorova E."/>
            <person name="Kohlen W."/>
            <person name="Bisseling T."/>
            <person name="Smit S."/>
            <person name="Geurts R."/>
        </authorList>
    </citation>
    <scope>NUCLEOTIDE SEQUENCE [LARGE SCALE GENOMIC DNA]</scope>
    <source>
        <strain evidence="2">cv. RG33-2</strain>
    </source>
</reference>
<dbReference type="Proteomes" id="UP000237000">
    <property type="component" value="Unassembled WGS sequence"/>
</dbReference>
<accession>A0A2P5F1S0</accession>
<sequence>MSMFKSFVVALTTASTYIAYMRFSTKTISAILVGWLLVMSSSTLEALAVLSWSMCSMTWCKENGGCGGNQIMKDHHFFPLGQKRDLHTGNIKFKLTRLDQSFDTPIKCSYKLQLGYKEAR</sequence>